<dbReference type="InterPro" id="IPR016181">
    <property type="entry name" value="Acyl_CoA_acyltransferase"/>
</dbReference>
<dbReference type="InterPro" id="IPR000182">
    <property type="entry name" value="GNAT_dom"/>
</dbReference>
<comment type="caution">
    <text evidence="2">The sequence shown here is derived from an EMBL/GenBank/DDBJ whole genome shotgun (WGS) entry which is preliminary data.</text>
</comment>
<dbReference type="PANTHER" id="PTHR43792:SF1">
    <property type="entry name" value="N-ACETYLTRANSFERASE DOMAIN-CONTAINING PROTEIN"/>
    <property type="match status" value="1"/>
</dbReference>
<dbReference type="PANTHER" id="PTHR43792">
    <property type="entry name" value="GNAT FAMILY, PUTATIVE (AFU_ORTHOLOGUE AFUA_3G00765)-RELATED-RELATED"/>
    <property type="match status" value="1"/>
</dbReference>
<dbReference type="SUPFAM" id="SSF55729">
    <property type="entry name" value="Acyl-CoA N-acyltransferases (Nat)"/>
    <property type="match status" value="1"/>
</dbReference>
<dbReference type="Pfam" id="PF13302">
    <property type="entry name" value="Acetyltransf_3"/>
    <property type="match status" value="1"/>
</dbReference>
<keyword evidence="3" id="KW-1185">Reference proteome</keyword>
<accession>A0ABT5QIH7</accession>
<reference evidence="2" key="1">
    <citation type="submission" date="2021-12" db="EMBL/GenBank/DDBJ databases">
        <title>Enterovibrio ZSDZ35 sp. nov. and Enterovibrio ZSDZ42 sp. nov., isolated from coastal seawater in Qingdao.</title>
        <authorList>
            <person name="Zhang P."/>
        </authorList>
    </citation>
    <scope>NUCLEOTIDE SEQUENCE</scope>
    <source>
        <strain evidence="2">ZSDZ35</strain>
    </source>
</reference>
<dbReference type="Gene3D" id="3.40.630.30">
    <property type="match status" value="1"/>
</dbReference>
<feature type="domain" description="N-acetyltransferase" evidence="1">
    <location>
        <begin position="8"/>
        <end position="176"/>
    </location>
</feature>
<evidence type="ECO:0000313" key="2">
    <source>
        <dbReference type="EMBL" id="MDD1780121.1"/>
    </source>
</evidence>
<evidence type="ECO:0000313" key="3">
    <source>
        <dbReference type="Proteomes" id="UP001149821"/>
    </source>
</evidence>
<gene>
    <name evidence="2" type="ORF">LRP49_02810</name>
</gene>
<dbReference type="EMBL" id="JAJUBB010000001">
    <property type="protein sequence ID" value="MDD1780121.1"/>
    <property type="molecule type" value="Genomic_DNA"/>
</dbReference>
<name>A0ABT5QIH7_9GAMM</name>
<dbReference type="RefSeq" id="WP_274140048.1">
    <property type="nucleotide sequence ID" value="NZ_JAJUBB010000001.1"/>
</dbReference>
<dbReference type="PROSITE" id="PS51186">
    <property type="entry name" value="GNAT"/>
    <property type="match status" value="1"/>
</dbReference>
<evidence type="ECO:0000259" key="1">
    <source>
        <dbReference type="PROSITE" id="PS51186"/>
    </source>
</evidence>
<dbReference type="Proteomes" id="UP001149821">
    <property type="component" value="Unassembled WGS sequence"/>
</dbReference>
<dbReference type="InterPro" id="IPR051531">
    <property type="entry name" value="N-acetyltransferase"/>
</dbReference>
<organism evidence="2 3">
    <name type="scientific">Enterovibrio qingdaonensis</name>
    <dbReference type="NCBI Taxonomy" id="2899818"/>
    <lineage>
        <taxon>Bacteria</taxon>
        <taxon>Pseudomonadati</taxon>
        <taxon>Pseudomonadota</taxon>
        <taxon>Gammaproteobacteria</taxon>
        <taxon>Vibrionales</taxon>
        <taxon>Vibrionaceae</taxon>
        <taxon>Enterovibrio</taxon>
    </lineage>
</organism>
<proteinExistence type="predicted"/>
<sequence length="185" mass="21426">MDRQTERLILRPFIEEDREPFAQLNADPDVMRHFPAPLSHAESDDVLLRIARKWQEYGISYWAIRLKSTGEFVGTIGINFTDYLVVGEYVYEIGWRICPTHQRKGYAKEAAQEALRIAFDEMNLEKVMSFTILDNIPSQRVMQSLGMTNTGNQFAHPLIEADHRCSIHCLYALTKEEWQRMASAS</sequence>
<protein>
    <submittedName>
        <fullName evidence="2">GNAT family N-acetyltransferase</fullName>
    </submittedName>
</protein>